<evidence type="ECO:0000256" key="1">
    <source>
        <dbReference type="SAM" id="MobiDB-lite"/>
    </source>
</evidence>
<dbReference type="InterPro" id="IPR007168">
    <property type="entry name" value="Phageshock_PspC_N"/>
</dbReference>
<sequence length="201" mass="22281">MAQYHTRTGGFACGAGMRRQRWRQTGSLMDAFDRLERTMHRPFGKHRPPFGRHGWCRSRSGGRTGLKTDKANGKILGVCAGIARSLGISRTTARVLFLVAAIPMGMGWFLLPLYVILGFVLDDYGDDTAPQATHAPGAGPAPAAESAAPHTVHPDLRFADLRRRFEDLERRTGSMEREVTSGDFDLKRAFRDLDRKDSPKA</sequence>
<dbReference type="Pfam" id="PF04024">
    <property type="entry name" value="PspC"/>
    <property type="match status" value="1"/>
</dbReference>
<accession>A0A7W9ZKC5</accession>
<evidence type="ECO:0000259" key="3">
    <source>
        <dbReference type="Pfam" id="PF04024"/>
    </source>
</evidence>
<dbReference type="AlphaFoldDB" id="A0A7W9ZKC5"/>
<reference evidence="4 5" key="1">
    <citation type="submission" date="2020-08" db="EMBL/GenBank/DDBJ databases">
        <title>Genomic Encyclopedia of Type Strains, Phase IV (KMG-IV): sequencing the most valuable type-strain genomes for metagenomic binning, comparative biology and taxonomic classification.</title>
        <authorList>
            <person name="Goeker M."/>
        </authorList>
    </citation>
    <scope>NUCLEOTIDE SEQUENCE [LARGE SCALE GENOMIC DNA]</scope>
    <source>
        <strain evidence="4 5">DSM 11590</strain>
    </source>
</reference>
<protein>
    <submittedName>
        <fullName evidence="4">Phage shock protein C</fullName>
    </submittedName>
</protein>
<comment type="caution">
    <text evidence="4">The sequence shown here is derived from an EMBL/GenBank/DDBJ whole genome shotgun (WGS) entry which is preliminary data.</text>
</comment>
<dbReference type="RefSeq" id="WP_184264863.1">
    <property type="nucleotide sequence ID" value="NZ_JACIIX010000013.1"/>
</dbReference>
<evidence type="ECO:0000313" key="4">
    <source>
        <dbReference type="EMBL" id="MBB6211794.1"/>
    </source>
</evidence>
<keyword evidence="2" id="KW-0812">Transmembrane</keyword>
<feature type="region of interest" description="Disordered" evidence="1">
    <location>
        <begin position="131"/>
        <end position="150"/>
    </location>
</feature>
<proteinExistence type="predicted"/>
<organism evidence="4 5">
    <name type="scientific">Novispirillum itersonii</name>
    <name type="common">Aquaspirillum itersonii</name>
    <dbReference type="NCBI Taxonomy" id="189"/>
    <lineage>
        <taxon>Bacteria</taxon>
        <taxon>Pseudomonadati</taxon>
        <taxon>Pseudomonadota</taxon>
        <taxon>Alphaproteobacteria</taxon>
        <taxon>Rhodospirillales</taxon>
        <taxon>Novispirillaceae</taxon>
        <taxon>Novispirillum</taxon>
    </lineage>
</organism>
<dbReference type="Proteomes" id="UP000544872">
    <property type="component" value="Unassembled WGS sequence"/>
</dbReference>
<gene>
    <name evidence="4" type="ORF">FHS48_003237</name>
</gene>
<evidence type="ECO:0000256" key="2">
    <source>
        <dbReference type="SAM" id="Phobius"/>
    </source>
</evidence>
<name>A0A7W9ZKC5_NOVIT</name>
<dbReference type="EMBL" id="JACIIX010000013">
    <property type="protein sequence ID" value="MBB6211794.1"/>
    <property type="molecule type" value="Genomic_DNA"/>
</dbReference>
<evidence type="ECO:0000313" key="5">
    <source>
        <dbReference type="Proteomes" id="UP000544872"/>
    </source>
</evidence>
<feature type="domain" description="Phage shock protein PspC N-terminal" evidence="3">
    <location>
        <begin position="69"/>
        <end position="122"/>
    </location>
</feature>
<keyword evidence="5" id="KW-1185">Reference proteome</keyword>
<feature type="compositionally biased region" description="Low complexity" evidence="1">
    <location>
        <begin position="131"/>
        <end position="149"/>
    </location>
</feature>
<keyword evidence="2" id="KW-1133">Transmembrane helix</keyword>
<feature type="transmembrane region" description="Helical" evidence="2">
    <location>
        <begin position="95"/>
        <end position="121"/>
    </location>
</feature>
<keyword evidence="2" id="KW-0472">Membrane</keyword>